<proteinExistence type="predicted"/>
<dbReference type="AlphaFoldDB" id="A0A5B7FWP9"/>
<accession>A0A5B7FWP9</accession>
<name>A0A5B7FWP9_PORTR</name>
<organism evidence="2 3">
    <name type="scientific">Portunus trituberculatus</name>
    <name type="common">Swimming crab</name>
    <name type="synonym">Neptunus trituberculatus</name>
    <dbReference type="NCBI Taxonomy" id="210409"/>
    <lineage>
        <taxon>Eukaryota</taxon>
        <taxon>Metazoa</taxon>
        <taxon>Ecdysozoa</taxon>
        <taxon>Arthropoda</taxon>
        <taxon>Crustacea</taxon>
        <taxon>Multicrustacea</taxon>
        <taxon>Malacostraca</taxon>
        <taxon>Eumalacostraca</taxon>
        <taxon>Eucarida</taxon>
        <taxon>Decapoda</taxon>
        <taxon>Pleocyemata</taxon>
        <taxon>Brachyura</taxon>
        <taxon>Eubrachyura</taxon>
        <taxon>Portunoidea</taxon>
        <taxon>Portunidae</taxon>
        <taxon>Portuninae</taxon>
        <taxon>Portunus</taxon>
    </lineage>
</organism>
<evidence type="ECO:0000313" key="3">
    <source>
        <dbReference type="Proteomes" id="UP000324222"/>
    </source>
</evidence>
<gene>
    <name evidence="2" type="ORF">E2C01_045788</name>
</gene>
<feature type="region of interest" description="Disordered" evidence="1">
    <location>
        <begin position="35"/>
        <end position="98"/>
    </location>
</feature>
<protein>
    <submittedName>
        <fullName evidence="2">Uncharacterized protein</fullName>
    </submittedName>
</protein>
<keyword evidence="3" id="KW-1185">Reference proteome</keyword>
<comment type="caution">
    <text evidence="2">The sequence shown here is derived from an EMBL/GenBank/DDBJ whole genome shotgun (WGS) entry which is preliminary data.</text>
</comment>
<evidence type="ECO:0000256" key="1">
    <source>
        <dbReference type="SAM" id="MobiDB-lite"/>
    </source>
</evidence>
<sequence length="98" mass="11057">MYSVQILREKICKEIYHQNITETVLITCHTKANKSKRHGLGKPIANRESNAPAVTSGKSYSRIEPIRGQDTSQGGKLPFPSQYRPIGRETTAYETEHI</sequence>
<dbReference type="Proteomes" id="UP000324222">
    <property type="component" value="Unassembled WGS sequence"/>
</dbReference>
<dbReference type="EMBL" id="VSRR010010515">
    <property type="protein sequence ID" value="MPC51931.1"/>
    <property type="molecule type" value="Genomic_DNA"/>
</dbReference>
<evidence type="ECO:0000313" key="2">
    <source>
        <dbReference type="EMBL" id="MPC51931.1"/>
    </source>
</evidence>
<reference evidence="2 3" key="1">
    <citation type="submission" date="2019-05" db="EMBL/GenBank/DDBJ databases">
        <title>Another draft genome of Portunus trituberculatus and its Hox gene families provides insights of decapod evolution.</title>
        <authorList>
            <person name="Jeong J.-H."/>
            <person name="Song I."/>
            <person name="Kim S."/>
            <person name="Choi T."/>
            <person name="Kim D."/>
            <person name="Ryu S."/>
            <person name="Kim W."/>
        </authorList>
    </citation>
    <scope>NUCLEOTIDE SEQUENCE [LARGE SCALE GENOMIC DNA]</scope>
    <source>
        <tissue evidence="2">Muscle</tissue>
    </source>
</reference>
<feature type="compositionally biased region" description="Polar residues" evidence="1">
    <location>
        <begin position="47"/>
        <end position="59"/>
    </location>
</feature>